<dbReference type="GO" id="GO:0006508">
    <property type="term" value="P:proteolysis"/>
    <property type="evidence" value="ECO:0007669"/>
    <property type="project" value="UniProtKB-KW"/>
</dbReference>
<comment type="similarity">
    <text evidence="1">Belongs to the peptidase C15 family.</text>
</comment>
<dbReference type="OMA" id="WITERDA"/>
<dbReference type="PANTHER" id="PTHR23402:SF1">
    <property type="entry name" value="PYROGLUTAMYL-PEPTIDASE I"/>
    <property type="match status" value="1"/>
</dbReference>
<feature type="compositionally biased region" description="Pro residues" evidence="5">
    <location>
        <begin position="1"/>
        <end position="12"/>
    </location>
</feature>
<evidence type="ECO:0000256" key="3">
    <source>
        <dbReference type="ARBA" id="ARBA00022801"/>
    </source>
</evidence>
<keyword evidence="7" id="KW-1185">Reference proteome</keyword>
<evidence type="ECO:0000256" key="1">
    <source>
        <dbReference type="ARBA" id="ARBA00006641"/>
    </source>
</evidence>
<proteinExistence type="inferred from homology"/>
<dbReference type="Proteomes" id="UP000054302">
    <property type="component" value="Unassembled WGS sequence"/>
</dbReference>
<dbReference type="Pfam" id="PF01470">
    <property type="entry name" value="Peptidase_C15"/>
    <property type="match status" value="1"/>
</dbReference>
<reference evidence="6 7" key="1">
    <citation type="submission" date="2015-01" db="EMBL/GenBank/DDBJ databases">
        <title>The Genome Sequence of Exophiala mesophila CBS40295.</title>
        <authorList>
            <consortium name="The Broad Institute Genomics Platform"/>
            <person name="Cuomo C."/>
            <person name="de Hoog S."/>
            <person name="Gorbushina A."/>
            <person name="Stielow B."/>
            <person name="Teixiera M."/>
            <person name="Abouelleil A."/>
            <person name="Chapman S.B."/>
            <person name="Priest M."/>
            <person name="Young S.K."/>
            <person name="Wortman J."/>
            <person name="Nusbaum C."/>
            <person name="Birren B."/>
        </authorList>
    </citation>
    <scope>NUCLEOTIDE SEQUENCE [LARGE SCALE GENOMIC DNA]</scope>
    <source>
        <strain evidence="6 7">CBS 40295</strain>
    </source>
</reference>
<gene>
    <name evidence="6" type="ORF">PV10_08766</name>
</gene>
<feature type="compositionally biased region" description="Low complexity" evidence="5">
    <location>
        <begin position="294"/>
        <end position="309"/>
    </location>
</feature>
<accession>A0A0D1XLX6</accession>
<dbReference type="VEuPathDB" id="FungiDB:PV10_08766"/>
<dbReference type="GeneID" id="27326611"/>
<dbReference type="STRING" id="212818.A0A0D1XLX6"/>
<dbReference type="InterPro" id="IPR016125">
    <property type="entry name" value="Peptidase_C15-like"/>
</dbReference>
<keyword evidence="2" id="KW-0645">Protease</keyword>
<keyword evidence="4" id="KW-0788">Thiol protease</keyword>
<feature type="region of interest" description="Disordered" evidence="5">
    <location>
        <begin position="1"/>
        <end position="27"/>
    </location>
</feature>
<protein>
    <submittedName>
        <fullName evidence="6">Uncharacterized protein</fullName>
    </submittedName>
</protein>
<evidence type="ECO:0000313" key="6">
    <source>
        <dbReference type="EMBL" id="KIV89176.1"/>
    </source>
</evidence>
<dbReference type="RefSeq" id="XP_016220750.1">
    <property type="nucleotide sequence ID" value="XM_016373839.1"/>
</dbReference>
<feature type="region of interest" description="Disordered" evidence="5">
    <location>
        <begin position="217"/>
        <end position="240"/>
    </location>
</feature>
<feature type="compositionally biased region" description="Low complexity" evidence="5">
    <location>
        <begin position="217"/>
        <end position="230"/>
    </location>
</feature>
<keyword evidence="3" id="KW-0378">Hydrolase</keyword>
<dbReference type="AlphaFoldDB" id="A0A0D1XLX6"/>
<dbReference type="InterPro" id="IPR036440">
    <property type="entry name" value="Peptidase_C15-like_sf"/>
</dbReference>
<dbReference type="GO" id="GO:0008234">
    <property type="term" value="F:cysteine-type peptidase activity"/>
    <property type="evidence" value="ECO:0007669"/>
    <property type="project" value="UniProtKB-KW"/>
</dbReference>
<feature type="region of interest" description="Disordered" evidence="5">
    <location>
        <begin position="181"/>
        <end position="200"/>
    </location>
</feature>
<organism evidence="6 7">
    <name type="scientific">Exophiala mesophila</name>
    <name type="common">Black yeast-like fungus</name>
    <dbReference type="NCBI Taxonomy" id="212818"/>
    <lineage>
        <taxon>Eukaryota</taxon>
        <taxon>Fungi</taxon>
        <taxon>Dikarya</taxon>
        <taxon>Ascomycota</taxon>
        <taxon>Pezizomycotina</taxon>
        <taxon>Eurotiomycetes</taxon>
        <taxon>Chaetothyriomycetidae</taxon>
        <taxon>Chaetothyriales</taxon>
        <taxon>Herpotrichiellaceae</taxon>
        <taxon>Exophiala</taxon>
    </lineage>
</organism>
<dbReference type="PANTHER" id="PTHR23402">
    <property type="entry name" value="PROTEASE FAMILY C15 PYROGLUTAMYL-PEPTIDASE I-RELATED"/>
    <property type="match status" value="1"/>
</dbReference>
<evidence type="ECO:0000256" key="4">
    <source>
        <dbReference type="ARBA" id="ARBA00022807"/>
    </source>
</evidence>
<name>A0A0D1XLX6_EXOME</name>
<dbReference type="OrthoDB" id="407146at2759"/>
<evidence type="ECO:0000313" key="7">
    <source>
        <dbReference type="Proteomes" id="UP000054302"/>
    </source>
</evidence>
<evidence type="ECO:0000256" key="5">
    <source>
        <dbReference type="SAM" id="MobiDB-lite"/>
    </source>
</evidence>
<dbReference type="HOGENOM" id="CLU_043960_0_1_1"/>
<dbReference type="Gene3D" id="3.40.630.20">
    <property type="entry name" value="Peptidase C15, pyroglutamyl peptidase I-like"/>
    <property type="match status" value="1"/>
</dbReference>
<dbReference type="SUPFAM" id="SSF53182">
    <property type="entry name" value="Pyrrolidone carboxyl peptidase (pyroglutamate aminopeptidase)"/>
    <property type="match status" value="1"/>
</dbReference>
<dbReference type="EMBL" id="KN847525">
    <property type="protein sequence ID" value="KIV89176.1"/>
    <property type="molecule type" value="Genomic_DNA"/>
</dbReference>
<feature type="region of interest" description="Disordered" evidence="5">
    <location>
        <begin position="273"/>
        <end position="318"/>
    </location>
</feature>
<evidence type="ECO:0000256" key="2">
    <source>
        <dbReference type="ARBA" id="ARBA00022670"/>
    </source>
</evidence>
<sequence>MGDAGPPTPPPGLDALHPEFDTTDSQHPPLREVKVLVTGFGPFKSFLVNPSWLIASSLPPELYLEAPSSNSPAPAYKIRLIVHPEPIRVTYPVLTSLVPSLIKKHDPDYILHIGMAAGRDCYSLETRAHRDGYRIKDVDEGDGFSCGEVTWKREGLPDLLMTEWDEDEVLKRWDEGVGKALKANPNDSTSNASAAVHPPKPISGPLGLMWSLTPSAATATPTTTTSSIAPVSRADNRKRSVVKLSRDAGRFICEFALFESLSRRWLDDARHHRRGSSSEIEQSKPDTKNEANNTTDDTSSTSSRSSSSSPERDLGHRKRLAHERLGKVAFLHVPGWTGVEDIARGTIVAQEAIRALVTSWEDGYRRSGRVDITPAALNQKKFTTQNSEIRSRVEDPVVAEGGAR</sequence>